<evidence type="ECO:0000313" key="2">
    <source>
        <dbReference type="Proteomes" id="UP000266673"/>
    </source>
</evidence>
<keyword evidence="2" id="KW-1185">Reference proteome</keyword>
<organism evidence="1 2">
    <name type="scientific">Gigaspora rosea</name>
    <dbReference type="NCBI Taxonomy" id="44941"/>
    <lineage>
        <taxon>Eukaryota</taxon>
        <taxon>Fungi</taxon>
        <taxon>Fungi incertae sedis</taxon>
        <taxon>Mucoromycota</taxon>
        <taxon>Glomeromycotina</taxon>
        <taxon>Glomeromycetes</taxon>
        <taxon>Diversisporales</taxon>
        <taxon>Gigasporaceae</taxon>
        <taxon>Gigaspora</taxon>
    </lineage>
</organism>
<comment type="caution">
    <text evidence="1">The sequence shown here is derived from an EMBL/GenBank/DDBJ whole genome shotgun (WGS) entry which is preliminary data.</text>
</comment>
<dbReference type="Proteomes" id="UP000266673">
    <property type="component" value="Unassembled WGS sequence"/>
</dbReference>
<name>A0A397W310_9GLOM</name>
<dbReference type="AlphaFoldDB" id="A0A397W310"/>
<reference evidence="1 2" key="1">
    <citation type="submission" date="2018-06" db="EMBL/GenBank/DDBJ databases">
        <title>Comparative genomics reveals the genomic features of Rhizophagus irregularis, R. cerebriforme, R. diaphanum and Gigaspora rosea, and their symbiotic lifestyle signature.</title>
        <authorList>
            <person name="Morin E."/>
            <person name="San Clemente H."/>
            <person name="Chen E.C.H."/>
            <person name="De La Providencia I."/>
            <person name="Hainaut M."/>
            <person name="Kuo A."/>
            <person name="Kohler A."/>
            <person name="Murat C."/>
            <person name="Tang N."/>
            <person name="Roy S."/>
            <person name="Loubradou J."/>
            <person name="Henrissat B."/>
            <person name="Grigoriev I.V."/>
            <person name="Corradi N."/>
            <person name="Roux C."/>
            <person name="Martin F.M."/>
        </authorList>
    </citation>
    <scope>NUCLEOTIDE SEQUENCE [LARGE SCALE GENOMIC DNA]</scope>
    <source>
        <strain evidence="1 2">DAOM 194757</strain>
    </source>
</reference>
<accession>A0A397W310</accession>
<dbReference type="Gene3D" id="3.40.50.980">
    <property type="match status" value="1"/>
</dbReference>
<sequence length="149" mass="16713">MGSIKERLFPPPLENILRPLDLTNPTLLQGYTGSLPTNPPQSDWLFMSNNTKLKLISLERESSASTNEEESKDIKNIEVEESESTINGYVPYGSIVIDYHEIELIHSPEEAKSMTAYLLYSSGTTGVALKLGMLIKMDDFAFYFGNMIE</sequence>
<evidence type="ECO:0000313" key="1">
    <source>
        <dbReference type="EMBL" id="RIB29145.1"/>
    </source>
</evidence>
<gene>
    <name evidence="1" type="ORF">C2G38_2156096</name>
</gene>
<protein>
    <submittedName>
        <fullName evidence="1">Uncharacterized protein</fullName>
    </submittedName>
</protein>
<dbReference type="EMBL" id="QKWP01000045">
    <property type="protein sequence ID" value="RIB29145.1"/>
    <property type="molecule type" value="Genomic_DNA"/>
</dbReference>
<proteinExistence type="predicted"/>
<dbReference type="OrthoDB" id="1898221at2759"/>